<protein>
    <submittedName>
        <fullName evidence="2">Muconolactone Delta-isomerase family protein</fullName>
    </submittedName>
</protein>
<name>A0ABV8I3P0_9ACTN</name>
<keyword evidence="3" id="KW-1185">Reference proteome</keyword>
<proteinExistence type="predicted"/>
<sequence>MLFYVQMRWNIEGRMSFDEMWDYQVREQEKVSGKVNVVHMYKVAGQRRVMAIIDAESADHLDRIFMATLPLREYLDIEIIWALREFSSFVEDCKRHFRE</sequence>
<reference evidence="3" key="1">
    <citation type="journal article" date="2019" name="Int. J. Syst. Evol. Microbiol.">
        <title>The Global Catalogue of Microorganisms (GCM) 10K type strain sequencing project: providing services to taxonomists for standard genome sequencing and annotation.</title>
        <authorList>
            <consortium name="The Broad Institute Genomics Platform"/>
            <consortium name="The Broad Institute Genome Sequencing Center for Infectious Disease"/>
            <person name="Wu L."/>
            <person name="Ma J."/>
        </authorList>
    </citation>
    <scope>NUCLEOTIDE SEQUENCE [LARGE SCALE GENOMIC DNA]</scope>
    <source>
        <strain evidence="3">CGMCC 4.7237</strain>
    </source>
</reference>
<dbReference type="Gene3D" id="3.30.70.1060">
    <property type="entry name" value="Dimeric alpha+beta barrel"/>
    <property type="match status" value="1"/>
</dbReference>
<dbReference type="EMBL" id="JBHSBB010000053">
    <property type="protein sequence ID" value="MFC4036676.1"/>
    <property type="molecule type" value="Genomic_DNA"/>
</dbReference>
<feature type="domain" description="Muconolactone isomerase" evidence="1">
    <location>
        <begin position="1"/>
        <end position="85"/>
    </location>
</feature>
<organism evidence="2 3">
    <name type="scientific">Streptomyces polygonati</name>
    <dbReference type="NCBI Taxonomy" id="1617087"/>
    <lineage>
        <taxon>Bacteria</taxon>
        <taxon>Bacillati</taxon>
        <taxon>Actinomycetota</taxon>
        <taxon>Actinomycetes</taxon>
        <taxon>Kitasatosporales</taxon>
        <taxon>Streptomycetaceae</taxon>
        <taxon>Streptomyces</taxon>
    </lineage>
</organism>
<dbReference type="Pfam" id="PF02426">
    <property type="entry name" value="MIase"/>
    <property type="match status" value="1"/>
</dbReference>
<dbReference type="InterPro" id="IPR011008">
    <property type="entry name" value="Dimeric_a/b-barrel"/>
</dbReference>
<accession>A0ABV8I3P0</accession>
<dbReference type="InterPro" id="IPR026029">
    <property type="entry name" value="MLI_dom"/>
</dbReference>
<dbReference type="RefSeq" id="WP_386438794.1">
    <property type="nucleotide sequence ID" value="NZ_JBHSBB010000053.1"/>
</dbReference>
<evidence type="ECO:0000313" key="3">
    <source>
        <dbReference type="Proteomes" id="UP001595765"/>
    </source>
</evidence>
<evidence type="ECO:0000259" key="1">
    <source>
        <dbReference type="Pfam" id="PF02426"/>
    </source>
</evidence>
<comment type="caution">
    <text evidence="2">The sequence shown here is derived from an EMBL/GenBank/DDBJ whole genome shotgun (WGS) entry which is preliminary data.</text>
</comment>
<dbReference type="SUPFAM" id="SSF54909">
    <property type="entry name" value="Dimeric alpha+beta barrel"/>
    <property type="match status" value="1"/>
</dbReference>
<gene>
    <name evidence="2" type="ORF">ACFO3J_35340</name>
</gene>
<dbReference type="Proteomes" id="UP001595765">
    <property type="component" value="Unassembled WGS sequence"/>
</dbReference>
<evidence type="ECO:0000313" key="2">
    <source>
        <dbReference type="EMBL" id="MFC4036676.1"/>
    </source>
</evidence>